<gene>
    <name evidence="1" type="ORF">MALV_30840</name>
</gene>
<evidence type="ECO:0000313" key="2">
    <source>
        <dbReference type="Proteomes" id="UP000466906"/>
    </source>
</evidence>
<dbReference type="Proteomes" id="UP000466906">
    <property type="component" value="Chromosome"/>
</dbReference>
<reference evidence="1 2" key="1">
    <citation type="journal article" date="2019" name="Emerg. Microbes Infect.">
        <title>Comprehensive subspecies identification of 175 nontuberculous mycobacteria species based on 7547 genomic profiles.</title>
        <authorList>
            <person name="Matsumoto Y."/>
            <person name="Kinjo T."/>
            <person name="Motooka D."/>
            <person name="Nabeya D."/>
            <person name="Jung N."/>
            <person name="Uechi K."/>
            <person name="Horii T."/>
            <person name="Iida T."/>
            <person name="Fujita J."/>
            <person name="Nakamura S."/>
        </authorList>
    </citation>
    <scope>NUCLEOTIDE SEQUENCE [LARGE SCALE GENOMIC DNA]</scope>
    <source>
        <strain evidence="1 2">JCM 12272</strain>
    </source>
</reference>
<organism evidence="1 2">
    <name type="scientific">Mycolicibacterium alvei</name>
    <dbReference type="NCBI Taxonomy" id="67081"/>
    <lineage>
        <taxon>Bacteria</taxon>
        <taxon>Bacillati</taxon>
        <taxon>Actinomycetota</taxon>
        <taxon>Actinomycetes</taxon>
        <taxon>Mycobacteriales</taxon>
        <taxon>Mycobacteriaceae</taxon>
        <taxon>Mycolicibacterium</taxon>
    </lineage>
</organism>
<dbReference type="AlphaFoldDB" id="A0A6N4UU75"/>
<sequence length="306" mass="33501">MTTTGDLPAKYRDAAVITFEHHAIKMASKITASKVNPLTGDVTLTLMPFEGLIHPYPLLFDPPLIEHAVGKNNGFAHRWEMLSYAFALPDPADFPALAGLTDDDKTVLRRYAKVCRRLAGYSALNDETGLSWSVKKGGQPDVKLSFPTEEAFGGTSLAFRQLHSDDETASFSRTKGLLMKAIKLLPAAEQEAPKNVVTQWAKARGKLMNRLLENIVATKVGKSGPHPAPDDFPFSYCNIDPQKLILTFNYGDTIHFSGEQESLSELLEVEANAAYYRHAVLLAITSLSHLYFGFAVLAEAAMADAS</sequence>
<name>A0A6N4UU75_9MYCO</name>
<protein>
    <submittedName>
        <fullName evidence="1">Uncharacterized protein</fullName>
    </submittedName>
</protein>
<accession>A0A6N4UU75</accession>
<proteinExistence type="predicted"/>
<evidence type="ECO:0000313" key="1">
    <source>
        <dbReference type="EMBL" id="BBX27959.1"/>
    </source>
</evidence>
<dbReference type="KEGG" id="malv:MALV_30840"/>
<dbReference type="EMBL" id="AP022565">
    <property type="protein sequence ID" value="BBX27959.1"/>
    <property type="molecule type" value="Genomic_DNA"/>
</dbReference>
<keyword evidence="2" id="KW-1185">Reference proteome</keyword>